<evidence type="ECO:0000256" key="7">
    <source>
        <dbReference type="HAMAP-Rule" id="MF_01228"/>
    </source>
</evidence>
<keyword evidence="2 7" id="KW-0436">Ligase</keyword>
<dbReference type="InterPro" id="IPR009080">
    <property type="entry name" value="tRNAsynth_Ia_anticodon-bd"/>
</dbReference>
<evidence type="ECO:0000313" key="10">
    <source>
        <dbReference type="EMBL" id="WVX66462.1"/>
    </source>
</evidence>
<dbReference type="CDD" id="cd00814">
    <property type="entry name" value="MetRS_core"/>
    <property type="match status" value="1"/>
</dbReference>
<dbReference type="EC" id="6.1.1.10" evidence="7"/>
<dbReference type="HAMAP" id="MF_01228">
    <property type="entry name" value="Met_tRNA_synth_type2"/>
    <property type="match status" value="1"/>
</dbReference>
<comment type="subunit">
    <text evidence="7">Monomer.</text>
</comment>
<evidence type="ECO:0000256" key="5">
    <source>
        <dbReference type="ARBA" id="ARBA00022917"/>
    </source>
</evidence>
<name>A0ABZ2C1Y0_9PROT</name>
<dbReference type="Proteomes" id="UP001330434">
    <property type="component" value="Chromosome"/>
</dbReference>
<evidence type="ECO:0000313" key="11">
    <source>
        <dbReference type="Proteomes" id="UP001330434"/>
    </source>
</evidence>
<keyword evidence="7" id="KW-0963">Cytoplasm</keyword>
<keyword evidence="3 7" id="KW-0547">Nucleotide-binding</keyword>
<keyword evidence="4 7" id="KW-0067">ATP-binding</keyword>
<dbReference type="Pfam" id="PF19303">
    <property type="entry name" value="Anticodon_3"/>
    <property type="match status" value="1"/>
</dbReference>
<keyword evidence="5 7" id="KW-0648">Protein biosynthesis</keyword>
<feature type="short sequence motif" description="'HIGH' region" evidence="7">
    <location>
        <begin position="11"/>
        <end position="21"/>
    </location>
</feature>
<dbReference type="PRINTS" id="PR01041">
    <property type="entry name" value="TRNASYNTHMET"/>
</dbReference>
<dbReference type="InterPro" id="IPR015413">
    <property type="entry name" value="Methionyl/Leucyl_tRNA_Synth"/>
</dbReference>
<dbReference type="NCBIfam" id="TIGR00398">
    <property type="entry name" value="metG"/>
    <property type="match status" value="1"/>
</dbReference>
<dbReference type="InterPro" id="IPR033911">
    <property type="entry name" value="MetRS_core"/>
</dbReference>
<feature type="domain" description="Methionyl/Leucyl tRNA synthetase" evidence="8">
    <location>
        <begin position="5"/>
        <end position="144"/>
    </location>
</feature>
<reference evidence="10 11" key="1">
    <citation type="journal article" date="2024" name="Environ. Microbiol.">
        <title>Novel evolutionary insights on the interactions of the Holosporales (Alphaproteobacteria) with eukaryotic hosts from comparative genomics.</title>
        <authorList>
            <person name="Giovannini M."/>
            <person name="Petroni G."/>
            <person name="Castelli M."/>
        </authorList>
    </citation>
    <scope>NUCLEOTIDE SEQUENCE [LARGE SCALE GENOMIC DNA]</scope>
    <source>
        <strain evidence="10 11">US_Bl 15I1</strain>
    </source>
</reference>
<accession>A0ABZ2C1Y0</accession>
<dbReference type="GO" id="GO:0016874">
    <property type="term" value="F:ligase activity"/>
    <property type="evidence" value="ECO:0007669"/>
    <property type="project" value="UniProtKB-KW"/>
</dbReference>
<keyword evidence="11" id="KW-1185">Reference proteome</keyword>
<dbReference type="InterPro" id="IPR014758">
    <property type="entry name" value="Met-tRNA_synth"/>
</dbReference>
<evidence type="ECO:0000256" key="6">
    <source>
        <dbReference type="ARBA" id="ARBA00023146"/>
    </source>
</evidence>
<dbReference type="Gene3D" id="3.40.50.620">
    <property type="entry name" value="HUPs"/>
    <property type="match status" value="1"/>
</dbReference>
<gene>
    <name evidence="7" type="primary">metG</name>
    <name evidence="10" type="ORF">Bealeia1_00640</name>
</gene>
<dbReference type="EMBL" id="CP133270">
    <property type="protein sequence ID" value="WVX66462.1"/>
    <property type="molecule type" value="Genomic_DNA"/>
</dbReference>
<organism evidence="10 11">
    <name type="scientific">Candidatus Bealeia paramacronuclearis</name>
    <dbReference type="NCBI Taxonomy" id="1921001"/>
    <lineage>
        <taxon>Bacteria</taxon>
        <taxon>Pseudomonadati</taxon>
        <taxon>Pseudomonadota</taxon>
        <taxon>Alphaproteobacteria</taxon>
        <taxon>Holosporales</taxon>
        <taxon>Holosporaceae</taxon>
        <taxon>Candidatus Bealeia</taxon>
    </lineage>
</organism>
<evidence type="ECO:0000256" key="4">
    <source>
        <dbReference type="ARBA" id="ARBA00022840"/>
    </source>
</evidence>
<feature type="domain" description="Methionyl/Leucyl tRNA synthetase" evidence="8">
    <location>
        <begin position="149"/>
        <end position="358"/>
    </location>
</feature>
<dbReference type="SUPFAM" id="SSF47323">
    <property type="entry name" value="Anticodon-binding domain of a subclass of class I aminoacyl-tRNA synthetases"/>
    <property type="match status" value="1"/>
</dbReference>
<comment type="caution">
    <text evidence="7">Lacks conserved residue(s) required for the propagation of feature annotation.</text>
</comment>
<proteinExistence type="inferred from homology"/>
<comment type="catalytic activity">
    <reaction evidence="7">
        <text>tRNA(Met) + L-methionine + ATP = L-methionyl-tRNA(Met) + AMP + diphosphate</text>
        <dbReference type="Rhea" id="RHEA:13481"/>
        <dbReference type="Rhea" id="RHEA-COMP:9667"/>
        <dbReference type="Rhea" id="RHEA-COMP:9698"/>
        <dbReference type="ChEBI" id="CHEBI:30616"/>
        <dbReference type="ChEBI" id="CHEBI:33019"/>
        <dbReference type="ChEBI" id="CHEBI:57844"/>
        <dbReference type="ChEBI" id="CHEBI:78442"/>
        <dbReference type="ChEBI" id="CHEBI:78530"/>
        <dbReference type="ChEBI" id="CHEBI:456215"/>
        <dbReference type="EC" id="6.1.1.10"/>
    </reaction>
</comment>
<evidence type="ECO:0000256" key="1">
    <source>
        <dbReference type="ARBA" id="ARBA00003314"/>
    </source>
</evidence>
<evidence type="ECO:0000259" key="9">
    <source>
        <dbReference type="Pfam" id="PF19303"/>
    </source>
</evidence>
<dbReference type="Gene3D" id="2.170.220.10">
    <property type="match status" value="1"/>
</dbReference>
<dbReference type="CDD" id="cd07957">
    <property type="entry name" value="Anticodon_Ia_Met"/>
    <property type="match status" value="1"/>
</dbReference>
<dbReference type="Gene3D" id="1.10.730.10">
    <property type="entry name" value="Isoleucyl-tRNA Synthetase, Domain 1"/>
    <property type="match status" value="1"/>
</dbReference>
<dbReference type="SUPFAM" id="SSF52374">
    <property type="entry name" value="Nucleotidylyl transferase"/>
    <property type="match status" value="1"/>
</dbReference>
<dbReference type="NCBIfam" id="NF008900">
    <property type="entry name" value="PRK12267.1"/>
    <property type="match status" value="1"/>
</dbReference>
<evidence type="ECO:0000259" key="8">
    <source>
        <dbReference type="Pfam" id="PF09334"/>
    </source>
</evidence>
<comment type="similarity">
    <text evidence="7">Belongs to the class-I aminoacyl-tRNA synthetase family. MetG type 2B subfamily.</text>
</comment>
<dbReference type="PANTHER" id="PTHR43326:SF1">
    <property type="entry name" value="METHIONINE--TRNA LIGASE, MITOCHONDRIAL"/>
    <property type="match status" value="1"/>
</dbReference>
<dbReference type="Pfam" id="PF09334">
    <property type="entry name" value="tRNA-synt_1g"/>
    <property type="match status" value="2"/>
</dbReference>
<dbReference type="InterPro" id="IPR041872">
    <property type="entry name" value="Anticodon_Met"/>
</dbReference>
<protein>
    <recommendedName>
        <fullName evidence="7">Methionine--tRNA ligase</fullName>
        <ecNumber evidence="7">6.1.1.10</ecNumber>
    </recommendedName>
    <alternativeName>
        <fullName evidence="7">Methionyl-tRNA synthetase</fullName>
        <shortName evidence="7">MetRS</shortName>
    </alternativeName>
</protein>
<evidence type="ECO:0000256" key="3">
    <source>
        <dbReference type="ARBA" id="ARBA00022741"/>
    </source>
</evidence>
<dbReference type="RefSeq" id="WP_331255327.1">
    <property type="nucleotide sequence ID" value="NZ_CP133270.1"/>
</dbReference>
<sequence length="508" mass="57914">MTTRYITTPIYYLNAAPHLGHVYTTVAGDVLARFWRLHGAKVKFLTGTDEHGQKIAQAAEALGKDPKVHVDEMAEVFRRMTKDIGATPDVFIRTTEERHYKAASALWGRLIESGDIYLGSYSGWYAVRDEAYYDESEIVDGKAPTGAPVEFMEEPSYFFRLSKWENALLKYYEDFPQAIAPLSRHNEVISFIKGGLKDLSISRTNFTWGVPVPGDKDHVMYVWMDALTNYITALGYPDSDTENFKDFWPESIHLMGKDILRFHAIYWPAFLMAAKLQPPKRIFAHGWWTANGQKMSKSLGNVVDPFKLIETYGLDQLRYFLMREVPFGQDGDFSNAAMISRINSNLANDLGNLVQRVLSFVAKNAGARIPTPGDFTDEDREMLAASAQLHDILIEDMNQQLLHKYCEHIGDVVVKANRYIDQQRPWSLKKTGRPEDEKHMETILYVLLETIRHVGIYYQPVMPETMGRLLDQLGQDLRTFEDLKTPLKSGITLPAPEPLFPRIETEAA</sequence>
<dbReference type="InterPro" id="IPR023457">
    <property type="entry name" value="Met-tRNA_synth_2"/>
</dbReference>
<dbReference type="PANTHER" id="PTHR43326">
    <property type="entry name" value="METHIONYL-TRNA SYNTHETASE"/>
    <property type="match status" value="1"/>
</dbReference>
<keyword evidence="6 7" id="KW-0030">Aminoacyl-tRNA synthetase</keyword>
<comment type="subcellular location">
    <subcellularLocation>
        <location evidence="7">Cytoplasm</location>
    </subcellularLocation>
</comment>
<feature type="short sequence motif" description="'KMSKS' region" evidence="7">
    <location>
        <begin position="294"/>
        <end position="298"/>
    </location>
</feature>
<evidence type="ECO:0000256" key="2">
    <source>
        <dbReference type="ARBA" id="ARBA00022598"/>
    </source>
</evidence>
<dbReference type="InterPro" id="IPR014729">
    <property type="entry name" value="Rossmann-like_a/b/a_fold"/>
</dbReference>
<feature type="domain" description="Methionyl-tRNA synthetase anticodon-binding" evidence="9">
    <location>
        <begin position="369"/>
        <end position="506"/>
    </location>
</feature>
<comment type="function">
    <text evidence="1 7">Is required not only for elongation of protein synthesis but also for the initiation of all mRNA translation through initiator tRNA(fMet) aminoacylation.</text>
</comment>